<dbReference type="AlphaFoldDB" id="A0A1W2TGA2"/>
<dbReference type="SUPFAM" id="SSF49870">
    <property type="entry name" value="Osmotin, thaumatin-like protein"/>
    <property type="match status" value="1"/>
</dbReference>
<dbReference type="EMBL" id="DF977468">
    <property type="protein sequence ID" value="GAP87126.1"/>
    <property type="molecule type" value="Genomic_DNA"/>
</dbReference>
<proteinExistence type="predicted"/>
<dbReference type="Gene3D" id="2.60.110.10">
    <property type="entry name" value="Thaumatin"/>
    <property type="match status" value="1"/>
</dbReference>
<dbReference type="PROSITE" id="PS51367">
    <property type="entry name" value="THAUMATIN_2"/>
    <property type="match status" value="1"/>
</dbReference>
<organism evidence="1">
    <name type="scientific">Rosellinia necatrix</name>
    <name type="common">White root-rot fungus</name>
    <dbReference type="NCBI Taxonomy" id="77044"/>
    <lineage>
        <taxon>Eukaryota</taxon>
        <taxon>Fungi</taxon>
        <taxon>Dikarya</taxon>
        <taxon>Ascomycota</taxon>
        <taxon>Pezizomycotina</taxon>
        <taxon>Sordariomycetes</taxon>
        <taxon>Xylariomycetidae</taxon>
        <taxon>Xylariales</taxon>
        <taxon>Xylariaceae</taxon>
        <taxon>Rosellinia</taxon>
    </lineage>
</organism>
<evidence type="ECO:0000313" key="2">
    <source>
        <dbReference type="Proteomes" id="UP000054516"/>
    </source>
</evidence>
<accession>A0A1W2TGA2</accession>
<dbReference type="Proteomes" id="UP000054516">
    <property type="component" value="Unassembled WGS sequence"/>
</dbReference>
<keyword evidence="2" id="KW-1185">Reference proteome</keyword>
<dbReference type="Pfam" id="PF00314">
    <property type="entry name" value="Thaumatin"/>
    <property type="match status" value="1"/>
</dbReference>
<protein>
    <submittedName>
        <fullName evidence="1">Putative thaumatin family protein</fullName>
    </submittedName>
</protein>
<dbReference type="InterPro" id="IPR001938">
    <property type="entry name" value="Thaumatin"/>
</dbReference>
<name>A0A1W2TGA2_ROSNE</name>
<evidence type="ECO:0000313" key="1">
    <source>
        <dbReference type="EMBL" id="GAP87126.1"/>
    </source>
</evidence>
<gene>
    <name evidence="1" type="ORF">SAMD00023353_2301550</name>
</gene>
<dbReference type="PRINTS" id="PR00347">
    <property type="entry name" value="THAUMATIN"/>
</dbReference>
<dbReference type="OrthoDB" id="430315at2759"/>
<sequence>MRRPHLLRNRLWALVSISAASTTLLLSLLSRVPEAAAAVYPSNHEPPEFDRLPPSRALQGITRPAAAARRDAAVPLIITNNCPDVLWPGIASQAGDAPAVHGFELGPGRSRKLTVGPTWAGRVWGRTNCTVGGDTATCRTGDCLGKLNCIYGVC</sequence>
<dbReference type="PANTHER" id="PTHR31048">
    <property type="entry name" value="OS03G0233200 PROTEIN"/>
    <property type="match status" value="1"/>
</dbReference>
<dbReference type="STRING" id="77044.A0A1W2TGA2"/>
<reference evidence="1" key="1">
    <citation type="submission" date="2016-03" db="EMBL/GenBank/DDBJ databases">
        <title>Draft genome sequence of Rosellinia necatrix.</title>
        <authorList>
            <person name="Kanematsu S."/>
        </authorList>
    </citation>
    <scope>NUCLEOTIDE SEQUENCE [LARGE SCALE GENOMIC DNA]</scope>
    <source>
        <strain evidence="1">W97</strain>
    </source>
</reference>
<dbReference type="InterPro" id="IPR037176">
    <property type="entry name" value="Osmotin/thaumatin-like_sf"/>
</dbReference>